<evidence type="ECO:0000256" key="2">
    <source>
        <dbReference type="ARBA" id="ARBA00004162"/>
    </source>
</evidence>
<keyword evidence="4 10" id="KW-1003">Cell membrane</keyword>
<evidence type="ECO:0000256" key="5">
    <source>
        <dbReference type="ARBA" id="ARBA00022500"/>
    </source>
</evidence>
<evidence type="ECO:0000313" key="12">
    <source>
        <dbReference type="Proteomes" id="UP000500938"/>
    </source>
</evidence>
<dbReference type="PANTHER" id="PTHR35091">
    <property type="entry name" value="FLAGELLAR PROTEIN FLIL"/>
    <property type="match status" value="1"/>
</dbReference>
<keyword evidence="11" id="KW-0282">Flagellum</keyword>
<dbReference type="GO" id="GO:0006935">
    <property type="term" value="P:chemotaxis"/>
    <property type="evidence" value="ECO:0007669"/>
    <property type="project" value="UniProtKB-KW"/>
</dbReference>
<keyword evidence="11" id="KW-0966">Cell projection</keyword>
<keyword evidence="6 10" id="KW-0812">Transmembrane</keyword>
<dbReference type="GO" id="GO:0005886">
    <property type="term" value="C:plasma membrane"/>
    <property type="evidence" value="ECO:0007669"/>
    <property type="project" value="UniProtKB-SubCell"/>
</dbReference>
<evidence type="ECO:0000256" key="6">
    <source>
        <dbReference type="ARBA" id="ARBA00022692"/>
    </source>
</evidence>
<name>A0A6M4ISE5_9BACT</name>
<comment type="function">
    <text evidence="1 10">Controls the rotational direction of flagella during chemotaxis.</text>
</comment>
<evidence type="ECO:0000256" key="3">
    <source>
        <dbReference type="ARBA" id="ARBA00008281"/>
    </source>
</evidence>
<accession>A0A6M4ISE5</accession>
<protein>
    <recommendedName>
        <fullName evidence="10">Flagellar protein FliL</fullName>
    </recommendedName>
</protein>
<evidence type="ECO:0000256" key="7">
    <source>
        <dbReference type="ARBA" id="ARBA00022779"/>
    </source>
</evidence>
<dbReference type="GO" id="GO:0009425">
    <property type="term" value="C:bacterial-type flagellum basal body"/>
    <property type="evidence" value="ECO:0007669"/>
    <property type="project" value="InterPro"/>
</dbReference>
<keyword evidence="11" id="KW-0969">Cilium</keyword>
<comment type="similarity">
    <text evidence="3 10">Belongs to the FliL family.</text>
</comment>
<reference evidence="11 12" key="1">
    <citation type="submission" date="2020-05" db="EMBL/GenBank/DDBJ databases">
        <title>Complete genome sequence of Gemmatimonas greenlandica TET16.</title>
        <authorList>
            <person name="Zeng Y."/>
        </authorList>
    </citation>
    <scope>NUCLEOTIDE SEQUENCE [LARGE SCALE GENOMIC DNA]</scope>
    <source>
        <strain evidence="11 12">TET16</strain>
    </source>
</reference>
<comment type="subcellular location">
    <subcellularLocation>
        <location evidence="2">Cell membrane</location>
        <topology evidence="2">Single-pass membrane protein</topology>
    </subcellularLocation>
</comment>
<evidence type="ECO:0000313" key="11">
    <source>
        <dbReference type="EMBL" id="QJR36457.1"/>
    </source>
</evidence>
<dbReference type="Pfam" id="PF03748">
    <property type="entry name" value="FliL"/>
    <property type="match status" value="1"/>
</dbReference>
<keyword evidence="5 10" id="KW-0145">Chemotaxis</keyword>
<dbReference type="KEGG" id="ggr:HKW67_13560"/>
<evidence type="ECO:0000256" key="10">
    <source>
        <dbReference type="RuleBase" id="RU364125"/>
    </source>
</evidence>
<dbReference type="RefSeq" id="WP_171225889.1">
    <property type="nucleotide sequence ID" value="NZ_CP053085.1"/>
</dbReference>
<dbReference type="EMBL" id="CP053085">
    <property type="protein sequence ID" value="QJR36457.1"/>
    <property type="molecule type" value="Genomic_DNA"/>
</dbReference>
<dbReference type="Proteomes" id="UP000500938">
    <property type="component" value="Chromosome"/>
</dbReference>
<evidence type="ECO:0000256" key="9">
    <source>
        <dbReference type="ARBA" id="ARBA00023136"/>
    </source>
</evidence>
<sequence>MANETPQAPEGAPVAPTKAKLPMLIGMVAVGLALGGGTGAAVLGPMVAKKMGKVTPIVAAADSAHGGDAAAAEGEHAAPAEGGKEGGAAEAAIHVLDNMVLNPAGSGGSRYLLLTVAIEVGSPAAIESFKARDAELRDIVLTTLGTKPVEQLTDMATREQFKVEIMKAVDERFGKKSVKRIYFPQFVVQ</sequence>
<organism evidence="11 12">
    <name type="scientific">Gemmatimonas groenlandica</name>
    <dbReference type="NCBI Taxonomy" id="2732249"/>
    <lineage>
        <taxon>Bacteria</taxon>
        <taxon>Pseudomonadati</taxon>
        <taxon>Gemmatimonadota</taxon>
        <taxon>Gemmatimonadia</taxon>
        <taxon>Gemmatimonadales</taxon>
        <taxon>Gemmatimonadaceae</taxon>
        <taxon>Gemmatimonas</taxon>
    </lineage>
</organism>
<proteinExistence type="inferred from homology"/>
<gene>
    <name evidence="11" type="ORF">HKW67_13560</name>
</gene>
<keyword evidence="12" id="KW-1185">Reference proteome</keyword>
<keyword evidence="8 10" id="KW-1133">Transmembrane helix</keyword>
<evidence type="ECO:0000256" key="1">
    <source>
        <dbReference type="ARBA" id="ARBA00002254"/>
    </source>
</evidence>
<dbReference type="InterPro" id="IPR005503">
    <property type="entry name" value="FliL"/>
</dbReference>
<keyword evidence="9 10" id="KW-0472">Membrane</keyword>
<evidence type="ECO:0000256" key="4">
    <source>
        <dbReference type="ARBA" id="ARBA00022475"/>
    </source>
</evidence>
<evidence type="ECO:0000256" key="8">
    <source>
        <dbReference type="ARBA" id="ARBA00022989"/>
    </source>
</evidence>
<dbReference type="AlphaFoldDB" id="A0A6M4ISE5"/>
<feature type="transmembrane region" description="Helical" evidence="10">
    <location>
        <begin position="23"/>
        <end position="43"/>
    </location>
</feature>
<keyword evidence="7 10" id="KW-0283">Flagellar rotation</keyword>
<dbReference type="GO" id="GO:0071978">
    <property type="term" value="P:bacterial-type flagellum-dependent swarming motility"/>
    <property type="evidence" value="ECO:0007669"/>
    <property type="project" value="TreeGrafter"/>
</dbReference>
<dbReference type="PANTHER" id="PTHR35091:SF2">
    <property type="entry name" value="FLAGELLAR PROTEIN FLIL"/>
    <property type="match status" value="1"/>
</dbReference>